<evidence type="ECO:0000256" key="2">
    <source>
        <dbReference type="ARBA" id="ARBA00022598"/>
    </source>
</evidence>
<dbReference type="PANTHER" id="PTHR22754">
    <property type="entry name" value="DISCO-INTERACTING PROTEIN 2 DIP2 -RELATED"/>
    <property type="match status" value="1"/>
</dbReference>
<dbReference type="PROSITE" id="PS00455">
    <property type="entry name" value="AMP_BINDING"/>
    <property type="match status" value="1"/>
</dbReference>
<dbReference type="Pfam" id="PF00501">
    <property type="entry name" value="AMP-binding"/>
    <property type="match status" value="1"/>
</dbReference>
<dbReference type="InterPro" id="IPR020845">
    <property type="entry name" value="AMP-binding_CS"/>
</dbReference>
<dbReference type="Proteomes" id="UP000256269">
    <property type="component" value="Unassembled WGS sequence"/>
</dbReference>
<dbReference type="InterPro" id="IPR045851">
    <property type="entry name" value="AMP-bd_C_sf"/>
</dbReference>
<sequence>MTRQIADALNVTELLQAQAAAQGERAAVLMARRAGAGSGDCLSFAALDAEARRIGSRLGERLRPGARVLLLYPRGVEFAAAFFGCCYAGMIAVPAPLPGQYRYQRQRLAAIAADATISAVLTVRQALPEISSWIAESGQDGLLTLVTDDPDAAGPDVWSMPPTDRDTVALLQYTSGSTGSPKGVVVTHGNLLHNVAALLRAYGHAGPLRCGGWVPMYHDMGLIGHLLPGLFSGGGVVLMSPTEFVTRPHRWLEVIDEYDLAMSAAPNFGYERCVRHVSQEQIAQLDLSRWEYAANGSEPIRAATLAAFAKRFAAAGFRATSFFPSYGMAEATLIVSGSSKREPVVTRADPKLLERHEFAPARPGVPGRDVVSCGVPADGIQLRVVDPTTSQVLPAGRIGELWLRGDSVAKGYWRNDAATQAAFQARTADDESGYLRTGDLGVIHEGELYVTGRIKELLIIKGRNVYPQDIEHQIRAEHEELANGVGAVFTVDVAGWEETVVTHEIGAERDPERLRELAIAIRATVSREFGLYAAGVLLLRPNSVPRTTSGKVQRVAMREQFRRGGLASLYEHLDQRLAAPHSASAKVGEVTR</sequence>
<dbReference type="RefSeq" id="WP_116181391.1">
    <property type="nucleotide sequence ID" value="NZ_CP144375.1"/>
</dbReference>
<keyword evidence="4" id="KW-0443">Lipid metabolism</keyword>
<accession>A0A3E0GWQ3</accession>
<dbReference type="InterPro" id="IPR042099">
    <property type="entry name" value="ANL_N_sf"/>
</dbReference>
<evidence type="ECO:0000256" key="4">
    <source>
        <dbReference type="ARBA" id="ARBA00023098"/>
    </source>
</evidence>
<dbReference type="InterPro" id="IPR000873">
    <property type="entry name" value="AMP-dep_synth/lig_dom"/>
</dbReference>
<dbReference type="GO" id="GO:0071766">
    <property type="term" value="P:Actinobacterium-type cell wall biogenesis"/>
    <property type="evidence" value="ECO:0007669"/>
    <property type="project" value="UniProtKB-ARBA"/>
</dbReference>
<reference evidence="6 7" key="1">
    <citation type="submission" date="2018-08" db="EMBL/GenBank/DDBJ databases">
        <title>Genomic Encyclopedia of Archaeal and Bacterial Type Strains, Phase II (KMG-II): from individual species to whole genera.</title>
        <authorList>
            <person name="Goeker M."/>
        </authorList>
    </citation>
    <scope>NUCLEOTIDE SEQUENCE [LARGE SCALE GENOMIC DNA]</scope>
    <source>
        <strain evidence="6 7">DSM 45791</strain>
    </source>
</reference>
<dbReference type="InterPro" id="IPR040097">
    <property type="entry name" value="FAAL/FAAC"/>
</dbReference>
<feature type="domain" description="AMP-dependent synthetase/ligase" evidence="5">
    <location>
        <begin position="16"/>
        <end position="413"/>
    </location>
</feature>
<gene>
    <name evidence="6" type="ORF">BCF44_12645</name>
</gene>
<keyword evidence="2 6" id="KW-0436">Ligase</keyword>
<dbReference type="CDD" id="cd05931">
    <property type="entry name" value="FAAL"/>
    <property type="match status" value="1"/>
</dbReference>
<dbReference type="FunFam" id="3.40.50.12780:FF:000013">
    <property type="entry name" value="Long-chain-fatty-acid--AMP ligase FadD32"/>
    <property type="match status" value="1"/>
</dbReference>
<dbReference type="GO" id="GO:0006633">
    <property type="term" value="P:fatty acid biosynthetic process"/>
    <property type="evidence" value="ECO:0007669"/>
    <property type="project" value="TreeGrafter"/>
</dbReference>
<dbReference type="Gene3D" id="3.40.50.12780">
    <property type="entry name" value="N-terminal domain of ligase-like"/>
    <property type="match status" value="1"/>
</dbReference>
<comment type="similarity">
    <text evidence="1">Belongs to the ATP-dependent AMP-binding enzyme family.</text>
</comment>
<dbReference type="GO" id="GO:0070566">
    <property type="term" value="F:adenylyltransferase activity"/>
    <property type="evidence" value="ECO:0007669"/>
    <property type="project" value="TreeGrafter"/>
</dbReference>
<dbReference type="EMBL" id="QUNO01000026">
    <property type="protein sequence ID" value="REH28603.1"/>
    <property type="molecule type" value="Genomic_DNA"/>
</dbReference>
<dbReference type="PANTHER" id="PTHR22754:SF32">
    <property type="entry name" value="DISCO-INTERACTING PROTEIN 2"/>
    <property type="match status" value="1"/>
</dbReference>
<dbReference type="GO" id="GO:0005886">
    <property type="term" value="C:plasma membrane"/>
    <property type="evidence" value="ECO:0007669"/>
    <property type="project" value="TreeGrafter"/>
</dbReference>
<evidence type="ECO:0000256" key="3">
    <source>
        <dbReference type="ARBA" id="ARBA00022832"/>
    </source>
</evidence>
<name>A0A3E0GWQ3_9PSEU</name>
<keyword evidence="7" id="KW-1185">Reference proteome</keyword>
<keyword evidence="3" id="KW-0276">Fatty acid metabolism</keyword>
<dbReference type="SUPFAM" id="SSF56801">
    <property type="entry name" value="Acetyl-CoA synthetase-like"/>
    <property type="match status" value="1"/>
</dbReference>
<evidence type="ECO:0000259" key="5">
    <source>
        <dbReference type="Pfam" id="PF00501"/>
    </source>
</evidence>
<dbReference type="AlphaFoldDB" id="A0A3E0GWQ3"/>
<dbReference type="Gene3D" id="3.30.300.30">
    <property type="match status" value="1"/>
</dbReference>
<evidence type="ECO:0000313" key="7">
    <source>
        <dbReference type="Proteomes" id="UP000256269"/>
    </source>
</evidence>
<dbReference type="GO" id="GO:0016874">
    <property type="term" value="F:ligase activity"/>
    <property type="evidence" value="ECO:0007669"/>
    <property type="project" value="UniProtKB-KW"/>
</dbReference>
<protein>
    <submittedName>
        <fullName evidence="6">Acyl-CoA synthetase (AMP-forming)/AMP-acid ligase II</fullName>
    </submittedName>
</protein>
<evidence type="ECO:0000256" key="1">
    <source>
        <dbReference type="ARBA" id="ARBA00006432"/>
    </source>
</evidence>
<organism evidence="6 7">
    <name type="scientific">Kutzneria buriramensis</name>
    <dbReference type="NCBI Taxonomy" id="1045776"/>
    <lineage>
        <taxon>Bacteria</taxon>
        <taxon>Bacillati</taxon>
        <taxon>Actinomycetota</taxon>
        <taxon>Actinomycetes</taxon>
        <taxon>Pseudonocardiales</taxon>
        <taxon>Pseudonocardiaceae</taxon>
        <taxon>Kutzneria</taxon>
    </lineage>
</organism>
<evidence type="ECO:0000313" key="6">
    <source>
        <dbReference type="EMBL" id="REH28603.1"/>
    </source>
</evidence>
<dbReference type="OrthoDB" id="3671040at2"/>
<comment type="caution">
    <text evidence="6">The sequence shown here is derived from an EMBL/GenBank/DDBJ whole genome shotgun (WGS) entry which is preliminary data.</text>
</comment>
<proteinExistence type="inferred from homology"/>